<dbReference type="eggNOG" id="COG4585">
    <property type="taxonomic scope" value="Bacteria"/>
</dbReference>
<dbReference type="Gene3D" id="3.30.565.10">
    <property type="entry name" value="Histidine kinase-like ATPase, C-terminal domain"/>
    <property type="match status" value="1"/>
</dbReference>
<dbReference type="SMART" id="SM00387">
    <property type="entry name" value="HATPase_c"/>
    <property type="match status" value="1"/>
</dbReference>
<dbReference type="InterPro" id="IPR011712">
    <property type="entry name" value="Sig_transdc_His_kin_sub3_dim/P"/>
</dbReference>
<dbReference type="EMBL" id="CP001630">
    <property type="protein sequence ID" value="ACU40040.1"/>
    <property type="molecule type" value="Genomic_DNA"/>
</dbReference>
<dbReference type="EC" id="2.7.13.3" evidence="2"/>
<dbReference type="Pfam" id="PF02518">
    <property type="entry name" value="HATPase_c"/>
    <property type="match status" value="1"/>
</dbReference>
<feature type="transmembrane region" description="Helical" evidence="9">
    <location>
        <begin position="57"/>
        <end position="75"/>
    </location>
</feature>
<organism evidence="11 12">
    <name type="scientific">Actinosynnema mirum (strain ATCC 29888 / DSM 43827 / JCM 3225 / NBRC 14064 / NCIMB 13271 / NRRL B-12336 / IMRU 3971 / 101)</name>
    <dbReference type="NCBI Taxonomy" id="446462"/>
    <lineage>
        <taxon>Bacteria</taxon>
        <taxon>Bacillati</taxon>
        <taxon>Actinomycetota</taxon>
        <taxon>Actinomycetes</taxon>
        <taxon>Pseudonocardiales</taxon>
        <taxon>Pseudonocardiaceae</taxon>
        <taxon>Actinosynnema</taxon>
    </lineage>
</organism>
<dbReference type="InterPro" id="IPR003594">
    <property type="entry name" value="HATPase_dom"/>
</dbReference>
<accession>C6WIW4</accession>
<dbReference type="InterPro" id="IPR036890">
    <property type="entry name" value="HATPase_C_sf"/>
</dbReference>
<keyword evidence="9" id="KW-0812">Transmembrane</keyword>
<dbReference type="AlphaFoldDB" id="C6WIW4"/>
<dbReference type="STRING" id="446462.Amir_6236"/>
<dbReference type="GO" id="GO:0005524">
    <property type="term" value="F:ATP binding"/>
    <property type="evidence" value="ECO:0007669"/>
    <property type="project" value="UniProtKB-KW"/>
</dbReference>
<dbReference type="KEGG" id="ami:Amir_6236"/>
<keyword evidence="9" id="KW-0472">Membrane</keyword>
<feature type="transmembrane region" description="Helical" evidence="9">
    <location>
        <begin position="151"/>
        <end position="171"/>
    </location>
</feature>
<dbReference type="Gene3D" id="1.20.5.1930">
    <property type="match status" value="1"/>
</dbReference>
<evidence type="ECO:0000256" key="6">
    <source>
        <dbReference type="ARBA" id="ARBA00022777"/>
    </source>
</evidence>
<dbReference type="SUPFAM" id="SSF55874">
    <property type="entry name" value="ATPase domain of HSP90 chaperone/DNA topoisomerase II/histidine kinase"/>
    <property type="match status" value="1"/>
</dbReference>
<evidence type="ECO:0000256" key="3">
    <source>
        <dbReference type="ARBA" id="ARBA00022553"/>
    </source>
</evidence>
<evidence type="ECO:0000256" key="7">
    <source>
        <dbReference type="ARBA" id="ARBA00022840"/>
    </source>
</evidence>
<keyword evidence="4" id="KW-0808">Transferase</keyword>
<evidence type="ECO:0000256" key="4">
    <source>
        <dbReference type="ARBA" id="ARBA00022679"/>
    </source>
</evidence>
<keyword evidence="3" id="KW-0597">Phosphoprotein</keyword>
<evidence type="ECO:0000256" key="1">
    <source>
        <dbReference type="ARBA" id="ARBA00000085"/>
    </source>
</evidence>
<evidence type="ECO:0000256" key="5">
    <source>
        <dbReference type="ARBA" id="ARBA00022741"/>
    </source>
</evidence>
<keyword evidence="5" id="KW-0547">Nucleotide-binding</keyword>
<gene>
    <name evidence="11" type="ordered locus">Amir_6236</name>
</gene>
<dbReference type="PANTHER" id="PTHR24421">
    <property type="entry name" value="NITRATE/NITRITE SENSOR PROTEIN NARX-RELATED"/>
    <property type="match status" value="1"/>
</dbReference>
<dbReference type="OrthoDB" id="227596at2"/>
<dbReference type="Pfam" id="PF07730">
    <property type="entry name" value="HisKA_3"/>
    <property type="match status" value="1"/>
</dbReference>
<dbReference type="Proteomes" id="UP000002213">
    <property type="component" value="Chromosome"/>
</dbReference>
<feature type="transmembrane region" description="Helical" evidence="9">
    <location>
        <begin position="126"/>
        <end position="145"/>
    </location>
</feature>
<sequence>MIRSASHVLLQVVLLPDRTRVPVGRLRGPLRVALLVGALVLATVISSDYTTHQEPDGWWVALFAATATPIALLCFSSPLAAWRASLAGIVVIRLITGSGPEILTVGEWLWFPLPLVAVGLVFARPVVLAVACVTALVLAGIALSVNDDFGGHYPTTVLILLLLLLAAYAVGGRGRAERRFHAARDEKAALVERARIAREMHDVVAHHMSMVVVRCETAPYRLPGLPEAAVGEFAELGEVARAAITDMQRLLGVLRAEGQHADLAPQPGLADIADLAPGARVVDARVPEAVGLTAYRVVQEALTNARRHAPGCEVDVRVRLRRGALAVRVRNTGGGASLGGGSGLGLVGMRERVAVHGGTVDAGPSGDGGFEVLARIPLGAGRWAAGR</sequence>
<reference evidence="11 12" key="1">
    <citation type="journal article" date="2009" name="Stand. Genomic Sci.">
        <title>Complete genome sequence of Actinosynnema mirum type strain (101).</title>
        <authorList>
            <person name="Land M."/>
            <person name="Lapidus A."/>
            <person name="Mayilraj S."/>
            <person name="Chen F."/>
            <person name="Copeland A."/>
            <person name="Del Rio T.G."/>
            <person name="Nolan M."/>
            <person name="Lucas S."/>
            <person name="Tice H."/>
            <person name="Cheng J.F."/>
            <person name="Chertkov O."/>
            <person name="Bruce D."/>
            <person name="Goodwin L."/>
            <person name="Pitluck S."/>
            <person name="Rohde M."/>
            <person name="Goker M."/>
            <person name="Pati A."/>
            <person name="Ivanova N."/>
            <person name="Mavromatis K."/>
            <person name="Chen A."/>
            <person name="Palaniappan K."/>
            <person name="Hauser L."/>
            <person name="Chang Y.J."/>
            <person name="Jeffries C.C."/>
            <person name="Brettin T."/>
            <person name="Detter J.C."/>
            <person name="Han C."/>
            <person name="Chain P."/>
            <person name="Tindall B.J."/>
            <person name="Bristow J."/>
            <person name="Eisen J.A."/>
            <person name="Markowitz V."/>
            <person name="Hugenholtz P."/>
            <person name="Kyrpides N.C."/>
            <person name="Klenk H.P."/>
        </authorList>
    </citation>
    <scope>NUCLEOTIDE SEQUENCE [LARGE SCALE GENOMIC DNA]</scope>
    <source>
        <strain evidence="12">ATCC 29888 / DSM 43827 / JCM 3225 / NBRC 14064 / NCIMB 13271 / NRRL B-12336 / IMRU 3971 / 101</strain>
    </source>
</reference>
<dbReference type="GO" id="GO:0016020">
    <property type="term" value="C:membrane"/>
    <property type="evidence" value="ECO:0007669"/>
    <property type="project" value="InterPro"/>
</dbReference>
<keyword evidence="6 11" id="KW-0418">Kinase</keyword>
<evidence type="ECO:0000313" key="11">
    <source>
        <dbReference type="EMBL" id="ACU40040.1"/>
    </source>
</evidence>
<dbReference type="PANTHER" id="PTHR24421:SF10">
    <property type="entry name" value="NITRATE_NITRITE SENSOR PROTEIN NARQ"/>
    <property type="match status" value="1"/>
</dbReference>
<proteinExistence type="predicted"/>
<dbReference type="InterPro" id="IPR050482">
    <property type="entry name" value="Sensor_HK_TwoCompSys"/>
</dbReference>
<comment type="catalytic activity">
    <reaction evidence="1">
        <text>ATP + protein L-histidine = ADP + protein N-phospho-L-histidine.</text>
        <dbReference type="EC" id="2.7.13.3"/>
    </reaction>
</comment>
<feature type="transmembrane region" description="Helical" evidence="9">
    <location>
        <begin position="28"/>
        <end position="45"/>
    </location>
</feature>
<keyword evidence="8" id="KW-0902">Two-component regulatory system</keyword>
<dbReference type="GO" id="GO:0000155">
    <property type="term" value="F:phosphorelay sensor kinase activity"/>
    <property type="evidence" value="ECO:0007669"/>
    <property type="project" value="InterPro"/>
</dbReference>
<dbReference type="CDD" id="cd16917">
    <property type="entry name" value="HATPase_UhpB-NarQ-NarX-like"/>
    <property type="match status" value="1"/>
</dbReference>
<feature type="domain" description="Histidine kinase/HSP90-like ATPase" evidence="10">
    <location>
        <begin position="289"/>
        <end position="380"/>
    </location>
</feature>
<keyword evidence="12" id="KW-1185">Reference proteome</keyword>
<evidence type="ECO:0000259" key="10">
    <source>
        <dbReference type="SMART" id="SM00387"/>
    </source>
</evidence>
<name>C6WIW4_ACTMD</name>
<protein>
    <recommendedName>
        <fullName evidence="2">histidine kinase</fullName>
        <ecNumber evidence="2">2.7.13.3</ecNumber>
    </recommendedName>
</protein>
<dbReference type="GO" id="GO:0046983">
    <property type="term" value="F:protein dimerization activity"/>
    <property type="evidence" value="ECO:0007669"/>
    <property type="project" value="InterPro"/>
</dbReference>
<evidence type="ECO:0000256" key="8">
    <source>
        <dbReference type="ARBA" id="ARBA00023012"/>
    </source>
</evidence>
<dbReference type="HOGENOM" id="CLU_000445_20_1_11"/>
<evidence type="ECO:0000313" key="12">
    <source>
        <dbReference type="Proteomes" id="UP000002213"/>
    </source>
</evidence>
<keyword evidence="9" id="KW-1133">Transmembrane helix</keyword>
<keyword evidence="7" id="KW-0067">ATP-binding</keyword>
<evidence type="ECO:0000256" key="9">
    <source>
        <dbReference type="SAM" id="Phobius"/>
    </source>
</evidence>
<dbReference type="RefSeq" id="WP_015804924.1">
    <property type="nucleotide sequence ID" value="NC_013093.1"/>
</dbReference>
<evidence type="ECO:0000256" key="2">
    <source>
        <dbReference type="ARBA" id="ARBA00012438"/>
    </source>
</evidence>